<dbReference type="NCBIfam" id="TIGR01409">
    <property type="entry name" value="TAT_signal_seq"/>
    <property type="match status" value="1"/>
</dbReference>
<proteinExistence type="predicted"/>
<dbReference type="AlphaFoldDB" id="A0A0G0PUL0"/>
<dbReference type="STRING" id="1618573.UT19_C0021G0007"/>
<reference evidence="2 3" key="1">
    <citation type="journal article" date="2015" name="Nature">
        <title>rRNA introns, odd ribosomes, and small enigmatic genomes across a large radiation of phyla.</title>
        <authorList>
            <person name="Brown C.T."/>
            <person name="Hug L.A."/>
            <person name="Thomas B.C."/>
            <person name="Sharon I."/>
            <person name="Castelle C.J."/>
            <person name="Singh A."/>
            <person name="Wilkins M.J."/>
            <person name="Williams K.H."/>
            <person name="Banfield J.F."/>
        </authorList>
    </citation>
    <scope>NUCLEOTIDE SEQUENCE [LARGE SCALE GENOMIC DNA]</scope>
</reference>
<gene>
    <name evidence="2" type="ORF">UT19_C0021G0007</name>
</gene>
<dbReference type="InterPro" id="IPR019546">
    <property type="entry name" value="TAT_signal_bac_arc"/>
</dbReference>
<feature type="region of interest" description="Disordered" evidence="1">
    <location>
        <begin position="1"/>
        <end position="21"/>
    </location>
</feature>
<evidence type="ECO:0000313" key="3">
    <source>
        <dbReference type="Proteomes" id="UP000034932"/>
    </source>
</evidence>
<organism evidence="2 3">
    <name type="scientific">Candidatus Woesebacteria bacterium GW2011_GWB1_39_10b</name>
    <dbReference type="NCBI Taxonomy" id="1618573"/>
    <lineage>
        <taxon>Bacteria</taxon>
        <taxon>Candidatus Woeseibacteriota</taxon>
    </lineage>
</organism>
<evidence type="ECO:0000256" key="1">
    <source>
        <dbReference type="SAM" id="MobiDB-lite"/>
    </source>
</evidence>
<dbReference type="EMBL" id="LBVW01000021">
    <property type="protein sequence ID" value="KKQ93016.1"/>
    <property type="molecule type" value="Genomic_DNA"/>
</dbReference>
<protein>
    <submittedName>
        <fullName evidence="2">Uncharacterized protein</fullName>
    </submittedName>
</protein>
<feature type="compositionally biased region" description="Basic and acidic residues" evidence="1">
    <location>
        <begin position="1"/>
        <end position="14"/>
    </location>
</feature>
<accession>A0A0G0PUL0</accession>
<name>A0A0G0PUL0_9BACT</name>
<comment type="caution">
    <text evidence="2">The sequence shown here is derived from an EMBL/GenBank/DDBJ whole genome shotgun (WGS) entry which is preliminary data.</text>
</comment>
<evidence type="ECO:0000313" key="2">
    <source>
        <dbReference type="EMBL" id="KKQ93016.1"/>
    </source>
</evidence>
<sequence>MEERLLYRGEKDIQGPENQSDLPVDSNFVLNSNLYGYRRISRRAFLKAAALALAACVAPPREPPSQPLGPVGVTTIPRGVDTQQAQSATSTSERIQASEEVYTGSNFDLNGGGIEVTPVPDWQSLMNEAKAISEAQVVPGSVIDQWEKPVEEGGFNAGIQSLVETLRSKLASQNIVEGKSDLDRVIIEVVASPGSGGWGVRIVDKETGTPWSSFFNEKYTDFPYRVPQGEEGKPLPYELKPYNVALEDGERWAMVVHNGTPFWFTEKDRQRMGVFNSQTGQIERFVQVQEEQVIKTPEEVAQELSWVAEDSVGYGIDRNYRFSDDGMYLIELRTVNDSMVFLKVAKLNQETNGWEKTSIAEKYEFFAGAQHYSAKYSGNRFTNEPRGDHKAAEFMGFWTGTMQEITLEIPGLGEVDAISLGIVYKDKQGKLREISAISQYPDLPGNKRLYTFFKVCGGIGNCYSLNSDFDYGGGGFITLKTSQEVLNYYQLGKPLTVMFRFQRPDTKPRVIEGAYDGYIIYDDLITYYIYNNYKDVVIQFSKHVLEGDEPPEGQFILPVDFLDISMSREYYEKLLDEVDLFFSNRP</sequence>
<dbReference type="Proteomes" id="UP000034932">
    <property type="component" value="Unassembled WGS sequence"/>
</dbReference>